<feature type="domain" description="Luciferase-like" evidence="1">
    <location>
        <begin position="22"/>
        <end position="257"/>
    </location>
</feature>
<comment type="caution">
    <text evidence="2">The sequence shown here is derived from an EMBL/GenBank/DDBJ whole genome shotgun (WGS) entry which is preliminary data.</text>
</comment>
<sequence>MYEQFGRYGAWLNPVHGDAARIEYAPALEELGYQTIWVGIGAGPVGDMALLEQMMAETTTAIIASAIINMWDDDPRDIAYQYHRIVDRHGQRLLLGVGLGHPEGRDSYERPFARMSRFVDALLEGGIPAEAIVIAALGEKTLRLSGAKTLGAHPYLTVPAHTRYARELLGSNVFVAPEHKVVLCEDPDRARTIGRSLVDDPYLGLRNYTNNLLRHGFTRADTDRPGSDALVDALVAHGSPETIYAEIDKHFSAGADHVGIQVLAEDLSGSPVAAFRTLAAHRPPHRRQDDRTA</sequence>
<dbReference type="InterPro" id="IPR019922">
    <property type="entry name" value="Lucif-like_OxRdatse_MSMEG_4141"/>
</dbReference>
<dbReference type="NCBIfam" id="TIGR03620">
    <property type="entry name" value="F420_MSMEG_4141"/>
    <property type="match status" value="1"/>
</dbReference>
<dbReference type="EMBL" id="MVHJ01000003">
    <property type="protein sequence ID" value="ORA06359.1"/>
    <property type="molecule type" value="Genomic_DNA"/>
</dbReference>
<dbReference type="SUPFAM" id="SSF51679">
    <property type="entry name" value="Bacterial luciferase-like"/>
    <property type="match status" value="1"/>
</dbReference>
<accession>A0A1W9Z2D4</accession>
<dbReference type="Gene3D" id="3.20.20.30">
    <property type="entry name" value="Luciferase-like domain"/>
    <property type="match status" value="2"/>
</dbReference>
<proteinExistence type="predicted"/>
<dbReference type="GO" id="GO:0016705">
    <property type="term" value="F:oxidoreductase activity, acting on paired donors, with incorporation or reduction of molecular oxygen"/>
    <property type="evidence" value="ECO:0007669"/>
    <property type="project" value="InterPro"/>
</dbReference>
<name>A0A1W9Z2D4_MYCBA</name>
<evidence type="ECO:0000313" key="2">
    <source>
        <dbReference type="EMBL" id="ORA06359.1"/>
    </source>
</evidence>
<dbReference type="Pfam" id="PF00296">
    <property type="entry name" value="Bac_luciferase"/>
    <property type="match status" value="1"/>
</dbReference>
<dbReference type="STRING" id="564198.BST17_05230"/>
<dbReference type="OrthoDB" id="4760590at2"/>
<evidence type="ECO:0000313" key="3">
    <source>
        <dbReference type="Proteomes" id="UP000192366"/>
    </source>
</evidence>
<protein>
    <submittedName>
        <fullName evidence="2">LLM class F420-dependent oxidoreductase</fullName>
    </submittedName>
</protein>
<dbReference type="Proteomes" id="UP000192366">
    <property type="component" value="Unassembled WGS sequence"/>
</dbReference>
<dbReference type="AlphaFoldDB" id="A0A1W9Z2D4"/>
<gene>
    <name evidence="2" type="ORF">BST17_05230</name>
</gene>
<reference evidence="2 3" key="1">
    <citation type="submission" date="2017-02" db="EMBL/GenBank/DDBJ databases">
        <title>The new phylogeny of genus Mycobacterium.</title>
        <authorList>
            <person name="Tortoli E."/>
            <person name="Trovato A."/>
            <person name="Cirillo D.M."/>
        </authorList>
    </citation>
    <scope>NUCLEOTIDE SEQUENCE [LARGE SCALE GENOMIC DNA]</scope>
    <source>
        <strain evidence="2 3">DSM 45578</strain>
    </source>
</reference>
<dbReference type="RefSeq" id="WP_083055868.1">
    <property type="nucleotide sequence ID" value="NZ_JACKVM010000009.1"/>
</dbReference>
<dbReference type="InterPro" id="IPR011251">
    <property type="entry name" value="Luciferase-like_dom"/>
</dbReference>
<organism evidence="2 3">
    <name type="scientific">Mycolicibacterium bacteremicum</name>
    <name type="common">Mycobacterium bacteremicum</name>
    <dbReference type="NCBI Taxonomy" id="564198"/>
    <lineage>
        <taxon>Bacteria</taxon>
        <taxon>Bacillati</taxon>
        <taxon>Actinomycetota</taxon>
        <taxon>Actinomycetes</taxon>
        <taxon>Mycobacteriales</taxon>
        <taxon>Mycobacteriaceae</taxon>
        <taxon>Mycolicibacterium</taxon>
    </lineage>
</organism>
<keyword evidence="3" id="KW-1185">Reference proteome</keyword>
<evidence type="ECO:0000259" key="1">
    <source>
        <dbReference type="Pfam" id="PF00296"/>
    </source>
</evidence>
<dbReference type="InterPro" id="IPR036661">
    <property type="entry name" value="Luciferase-like_sf"/>
</dbReference>